<dbReference type="EMBL" id="DVOD01000059">
    <property type="protein sequence ID" value="HIU93094.1"/>
    <property type="molecule type" value="Genomic_DNA"/>
</dbReference>
<dbReference type="AlphaFoldDB" id="A0A9D1N1M7"/>
<proteinExistence type="predicted"/>
<dbReference type="InterPro" id="IPR045851">
    <property type="entry name" value="AMP-bd_C_sf"/>
</dbReference>
<dbReference type="PANTHER" id="PTHR43272:SF33">
    <property type="entry name" value="AMP-BINDING DOMAIN-CONTAINING PROTEIN-RELATED"/>
    <property type="match status" value="1"/>
</dbReference>
<evidence type="ECO:0000259" key="5">
    <source>
        <dbReference type="Pfam" id="PF13193"/>
    </source>
</evidence>
<dbReference type="Pfam" id="PF00501">
    <property type="entry name" value="AMP-binding"/>
    <property type="match status" value="1"/>
</dbReference>
<evidence type="ECO:0000313" key="7">
    <source>
        <dbReference type="Proteomes" id="UP000886748"/>
    </source>
</evidence>
<evidence type="ECO:0000256" key="3">
    <source>
        <dbReference type="ARBA" id="ARBA00024484"/>
    </source>
</evidence>
<evidence type="ECO:0000259" key="4">
    <source>
        <dbReference type="Pfam" id="PF00501"/>
    </source>
</evidence>
<dbReference type="PROSITE" id="PS00455">
    <property type="entry name" value="AMP_BINDING"/>
    <property type="match status" value="1"/>
</dbReference>
<dbReference type="GO" id="GO:0004467">
    <property type="term" value="F:long-chain fatty acid-CoA ligase activity"/>
    <property type="evidence" value="ECO:0007669"/>
    <property type="project" value="UniProtKB-EC"/>
</dbReference>
<name>A0A9D1N1M7_9CLOT</name>
<dbReference type="GO" id="GO:0005524">
    <property type="term" value="F:ATP binding"/>
    <property type="evidence" value="ECO:0007669"/>
    <property type="project" value="UniProtKB-KW"/>
</dbReference>
<dbReference type="Proteomes" id="UP000886748">
    <property type="component" value="Unassembled WGS sequence"/>
</dbReference>
<dbReference type="InterPro" id="IPR000873">
    <property type="entry name" value="AMP-dep_synth/lig_dom"/>
</dbReference>
<feature type="domain" description="AMP-dependent synthetase/ligase" evidence="4">
    <location>
        <begin position="26"/>
        <end position="419"/>
    </location>
</feature>
<sequence>MAFNAKQTAIDKRMEKTAKNILLFLENKTEDYENRVALGIRTTHGWNEFTYKGIGRLSRKLACYLINNLEVRKGDRLAILSESRPEFGAGVFASVMSGMTTVPLDIKLTKYELKSILSDCLPTVMIVSNSFIQLAKELQKEVDSIKFIISFDETGEKEAEIPSIHKLPNNYEAKWKHRSSKSTALIIYTSGTTGAPKGVEISFNNMLTQLNDMSDLYKKFFGKKKISSILSILPMNHLFELTVGFSMILSWGLSVYYTKSLKPKDILSIMQEKNINFMIVVPAFLKLLKAGIESEVKNSHPFVRTMFYAMLAVSKYVPSYRLRKLMFNKIHKKFGGNFFGCISGGAPLDVSVGEFFERIGIRVFQGYGLTETSPVVSVNYDKRNDIASVGRPLKSVEAKIDPETGELLLKGPSVMKGYYNRPTLTSEVITPDGWLHTGDIASIDKDGHIHITGRIKNMIVLSGGKKVFPEEVESVLCESENFSEVCVFGSSRTSGSKEGTEDIVAVIVPTEHFISLAKDEEELNRMVREEAKHYSSRLAAYKRPVNIIMLKEPLPKTTTRKIKRNEVKELINV</sequence>
<reference evidence="6" key="2">
    <citation type="journal article" date="2021" name="PeerJ">
        <title>Extensive microbial diversity within the chicken gut microbiome revealed by metagenomics and culture.</title>
        <authorList>
            <person name="Gilroy R."/>
            <person name="Ravi A."/>
            <person name="Getino M."/>
            <person name="Pursley I."/>
            <person name="Horton D.L."/>
            <person name="Alikhan N.F."/>
            <person name="Baker D."/>
            <person name="Gharbi K."/>
            <person name="Hall N."/>
            <person name="Watson M."/>
            <person name="Adriaenssens E.M."/>
            <person name="Foster-Nyarko E."/>
            <person name="Jarju S."/>
            <person name="Secka A."/>
            <person name="Antonio M."/>
            <person name="Oren A."/>
            <person name="Chaudhuri R.R."/>
            <person name="La Ragione R."/>
            <person name="Hildebrand F."/>
            <person name="Pallen M.J."/>
        </authorList>
    </citation>
    <scope>NUCLEOTIDE SEQUENCE</scope>
    <source>
        <strain evidence="6">CHK154-7741</strain>
    </source>
</reference>
<dbReference type="InterPro" id="IPR020845">
    <property type="entry name" value="AMP-binding_CS"/>
</dbReference>
<dbReference type="GO" id="GO:0016020">
    <property type="term" value="C:membrane"/>
    <property type="evidence" value="ECO:0007669"/>
    <property type="project" value="TreeGrafter"/>
</dbReference>
<dbReference type="InterPro" id="IPR042099">
    <property type="entry name" value="ANL_N_sf"/>
</dbReference>
<evidence type="ECO:0000256" key="1">
    <source>
        <dbReference type="ARBA" id="ARBA00022741"/>
    </source>
</evidence>
<feature type="domain" description="AMP-binding enzyme C-terminal" evidence="5">
    <location>
        <begin position="471"/>
        <end position="561"/>
    </location>
</feature>
<reference evidence="6" key="1">
    <citation type="submission" date="2020-10" db="EMBL/GenBank/DDBJ databases">
        <authorList>
            <person name="Gilroy R."/>
        </authorList>
    </citation>
    <scope>NUCLEOTIDE SEQUENCE</scope>
    <source>
        <strain evidence="6">CHK154-7741</strain>
    </source>
</reference>
<dbReference type="Gene3D" id="3.40.50.12780">
    <property type="entry name" value="N-terminal domain of ligase-like"/>
    <property type="match status" value="1"/>
</dbReference>
<dbReference type="InterPro" id="IPR025110">
    <property type="entry name" value="AMP-bd_C"/>
</dbReference>
<keyword evidence="1" id="KW-0547">Nucleotide-binding</keyword>
<organism evidence="6 7">
    <name type="scientific">Candidatus Limenecus avicola</name>
    <dbReference type="NCBI Taxonomy" id="2840847"/>
    <lineage>
        <taxon>Bacteria</taxon>
        <taxon>Bacillati</taxon>
        <taxon>Bacillota</taxon>
        <taxon>Clostridia</taxon>
        <taxon>Eubacteriales</taxon>
        <taxon>Clostridiaceae</taxon>
        <taxon>Clostridiaceae incertae sedis</taxon>
        <taxon>Candidatus Limenecus</taxon>
    </lineage>
</organism>
<evidence type="ECO:0000256" key="2">
    <source>
        <dbReference type="ARBA" id="ARBA00022840"/>
    </source>
</evidence>
<dbReference type="PANTHER" id="PTHR43272">
    <property type="entry name" value="LONG-CHAIN-FATTY-ACID--COA LIGASE"/>
    <property type="match status" value="1"/>
</dbReference>
<dbReference type="Pfam" id="PF13193">
    <property type="entry name" value="AMP-binding_C"/>
    <property type="match status" value="1"/>
</dbReference>
<protein>
    <submittedName>
        <fullName evidence="6">AMP-binding protein</fullName>
    </submittedName>
</protein>
<accession>A0A9D1N1M7</accession>
<evidence type="ECO:0000313" key="6">
    <source>
        <dbReference type="EMBL" id="HIU93094.1"/>
    </source>
</evidence>
<comment type="catalytic activity">
    <reaction evidence="3">
        <text>a long-chain fatty acid + ATP + CoA = a long-chain fatty acyl-CoA + AMP + diphosphate</text>
        <dbReference type="Rhea" id="RHEA:15421"/>
        <dbReference type="ChEBI" id="CHEBI:30616"/>
        <dbReference type="ChEBI" id="CHEBI:33019"/>
        <dbReference type="ChEBI" id="CHEBI:57287"/>
        <dbReference type="ChEBI" id="CHEBI:57560"/>
        <dbReference type="ChEBI" id="CHEBI:83139"/>
        <dbReference type="ChEBI" id="CHEBI:456215"/>
        <dbReference type="EC" id="6.2.1.3"/>
    </reaction>
    <physiologicalReaction direction="left-to-right" evidence="3">
        <dbReference type="Rhea" id="RHEA:15422"/>
    </physiologicalReaction>
</comment>
<keyword evidence="2" id="KW-0067">ATP-binding</keyword>
<gene>
    <name evidence="6" type="ORF">IAD26_08185</name>
</gene>
<dbReference type="Gene3D" id="3.30.300.30">
    <property type="match status" value="1"/>
</dbReference>
<dbReference type="SUPFAM" id="SSF56801">
    <property type="entry name" value="Acetyl-CoA synthetase-like"/>
    <property type="match status" value="1"/>
</dbReference>
<comment type="caution">
    <text evidence="6">The sequence shown here is derived from an EMBL/GenBank/DDBJ whole genome shotgun (WGS) entry which is preliminary data.</text>
</comment>